<evidence type="ECO:0000313" key="2">
    <source>
        <dbReference type="EMBL" id="KAJ3577584.1"/>
    </source>
</evidence>
<dbReference type="EMBL" id="JANPWZ010000342">
    <property type="protein sequence ID" value="KAJ3577584.1"/>
    <property type="molecule type" value="Genomic_DNA"/>
</dbReference>
<accession>A0A9W8TPT5</accession>
<feature type="transmembrane region" description="Helical" evidence="1">
    <location>
        <begin position="396"/>
        <end position="420"/>
    </location>
</feature>
<reference evidence="2" key="1">
    <citation type="submission" date="2022-07" db="EMBL/GenBank/DDBJ databases">
        <title>Genome Sequence of Xylaria arbuscula.</title>
        <authorList>
            <person name="Buettner E."/>
        </authorList>
    </citation>
    <scope>NUCLEOTIDE SEQUENCE</scope>
    <source>
        <strain evidence="2">VT107</strain>
    </source>
</reference>
<feature type="transmembrane region" description="Helical" evidence="1">
    <location>
        <begin position="336"/>
        <end position="356"/>
    </location>
</feature>
<comment type="caution">
    <text evidence="2">The sequence shown here is derived from an EMBL/GenBank/DDBJ whole genome shotgun (WGS) entry which is preliminary data.</text>
</comment>
<dbReference type="AlphaFoldDB" id="A0A9W8TPT5"/>
<keyword evidence="3" id="KW-1185">Reference proteome</keyword>
<evidence type="ECO:0000313" key="3">
    <source>
        <dbReference type="Proteomes" id="UP001148614"/>
    </source>
</evidence>
<sequence length="422" mass="46881">MNHVYTPGAQKLTEVISGLFEYRTESGANGPGRRITPIQDHEPARRQALFSLLSPSDSRRPAQPCEPQNLAPIYAIHYRNLYFGRGGQAILTVITWKVFGGYAATSTATQPLTFATYRTLFADSGPSVTSTANLLHDFIKFRCLASKWASICLIYSLLLILAFPTLVSSSTGYTTLSEAFISIDDNTLVPISDLTVNYAYTTWNYSNRTHTFEEIEQQGTCLPSKDRYLWGVSFLQVFSLFISLAFWAITCLALALSSYAHQNVIDAKNPQGYQAMGILVRRIDEQLTESGIKTSTTSDQELRSVIKAELGGGSIKFDASGQARTFRQWLAAERQWFIGLCVSTAGALTFFITGIMWTNGSTAPWCWLFFPLFYLSLGTFYAIVAGHSLGSRLFLIILWTASGVGITLLDIFLPFPYFIFKA</sequence>
<protein>
    <submittedName>
        <fullName evidence="2">Uncharacterized protein</fullName>
    </submittedName>
</protein>
<gene>
    <name evidence="2" type="ORF">NPX13_g2984</name>
</gene>
<feature type="transmembrane region" description="Helical" evidence="1">
    <location>
        <begin position="148"/>
        <end position="167"/>
    </location>
</feature>
<name>A0A9W8TPT5_9PEZI</name>
<dbReference type="Proteomes" id="UP001148614">
    <property type="component" value="Unassembled WGS sequence"/>
</dbReference>
<keyword evidence="1" id="KW-1133">Transmembrane helix</keyword>
<organism evidence="2 3">
    <name type="scientific">Xylaria arbuscula</name>
    <dbReference type="NCBI Taxonomy" id="114810"/>
    <lineage>
        <taxon>Eukaryota</taxon>
        <taxon>Fungi</taxon>
        <taxon>Dikarya</taxon>
        <taxon>Ascomycota</taxon>
        <taxon>Pezizomycotina</taxon>
        <taxon>Sordariomycetes</taxon>
        <taxon>Xylariomycetidae</taxon>
        <taxon>Xylariales</taxon>
        <taxon>Xylariaceae</taxon>
        <taxon>Xylaria</taxon>
    </lineage>
</organism>
<feature type="transmembrane region" description="Helical" evidence="1">
    <location>
        <begin position="362"/>
        <end position="384"/>
    </location>
</feature>
<keyword evidence="1" id="KW-0472">Membrane</keyword>
<keyword evidence="1" id="KW-0812">Transmembrane</keyword>
<feature type="transmembrane region" description="Helical" evidence="1">
    <location>
        <begin position="234"/>
        <end position="256"/>
    </location>
</feature>
<proteinExistence type="predicted"/>
<evidence type="ECO:0000256" key="1">
    <source>
        <dbReference type="SAM" id="Phobius"/>
    </source>
</evidence>